<accession>A0ABR9DDF9</accession>
<dbReference type="RefSeq" id="WP_192393978.1">
    <property type="nucleotide sequence ID" value="NZ_CAJHIU010000002.1"/>
</dbReference>
<evidence type="ECO:0000313" key="2">
    <source>
        <dbReference type="EMBL" id="MBD9361124.1"/>
    </source>
</evidence>
<dbReference type="InterPro" id="IPR025562">
    <property type="entry name" value="Tae4"/>
</dbReference>
<dbReference type="Gene3D" id="3.90.1720.80">
    <property type="match status" value="1"/>
</dbReference>
<dbReference type="Pfam" id="PF14113">
    <property type="entry name" value="Tae4"/>
    <property type="match status" value="1"/>
</dbReference>
<dbReference type="Gene3D" id="4.10.280.80">
    <property type="match status" value="1"/>
</dbReference>
<evidence type="ECO:0008006" key="4">
    <source>
        <dbReference type="Google" id="ProtNLM"/>
    </source>
</evidence>
<evidence type="ECO:0000256" key="1">
    <source>
        <dbReference type="SAM" id="MobiDB-lite"/>
    </source>
</evidence>
<evidence type="ECO:0000313" key="3">
    <source>
        <dbReference type="Proteomes" id="UP000641152"/>
    </source>
</evidence>
<proteinExistence type="predicted"/>
<dbReference type="EMBL" id="JACXST010000002">
    <property type="protein sequence ID" value="MBD9361124.1"/>
    <property type="molecule type" value="Genomic_DNA"/>
</dbReference>
<reference evidence="2 3" key="1">
    <citation type="submission" date="2020-09" db="EMBL/GenBank/DDBJ databases">
        <title>Methylomonas albis sp. nov. and Methylomonas fluvii sp. nov.: Two cold-adapted methanotrophs from the River Elbe and an amended description of Methylovulum psychrotolerans strain Eb1.</title>
        <authorList>
            <person name="Bussmann I.K."/>
            <person name="Klings K.-W."/>
            <person name="Warnstedt J."/>
            <person name="Hoppert M."/>
            <person name="Saborowski A."/>
            <person name="Horn F."/>
            <person name="Liebner S."/>
        </authorList>
    </citation>
    <scope>NUCLEOTIDE SEQUENCE [LARGE SCALE GENOMIC DNA]</scope>
    <source>
        <strain evidence="2 3">EbB</strain>
    </source>
</reference>
<dbReference type="Proteomes" id="UP000641152">
    <property type="component" value="Unassembled WGS sequence"/>
</dbReference>
<keyword evidence="3" id="KW-1185">Reference proteome</keyword>
<sequence>MKPTFQTLKSNHYSSEPSSTNYKSAADVYAEIGHKLNDLLAQNAGYANTCATRMSIALLHSGVSFTGRLSVKAGYLKGKKIEPGAKLLADQLMLAHIFGRPEIIDPAKAKTLLTNKRGLIFFWKITGYDGGHIDLIETSNNIQLCNSHCYFNCKEIWFWALT</sequence>
<organism evidence="2 3">
    <name type="scientific">Methylomonas fluvii</name>
    <dbReference type="NCBI Taxonomy" id="1854564"/>
    <lineage>
        <taxon>Bacteria</taxon>
        <taxon>Pseudomonadati</taxon>
        <taxon>Pseudomonadota</taxon>
        <taxon>Gammaproteobacteria</taxon>
        <taxon>Methylococcales</taxon>
        <taxon>Methylococcaceae</taxon>
        <taxon>Methylomonas</taxon>
    </lineage>
</organism>
<gene>
    <name evidence="2" type="ORF">EBB_11390</name>
</gene>
<comment type="caution">
    <text evidence="2">The sequence shown here is derived from an EMBL/GenBank/DDBJ whole genome shotgun (WGS) entry which is preliminary data.</text>
</comment>
<name>A0ABR9DDF9_9GAMM</name>
<feature type="region of interest" description="Disordered" evidence="1">
    <location>
        <begin position="1"/>
        <end position="20"/>
    </location>
</feature>
<protein>
    <recommendedName>
        <fullName evidence="4">Type VI secretion system (T6SS) effector Tae4 (Amidase)</fullName>
    </recommendedName>
</protein>